<accession>A0A6A6THZ8</accession>
<dbReference type="Proteomes" id="UP000799324">
    <property type="component" value="Unassembled WGS sequence"/>
</dbReference>
<feature type="region of interest" description="Disordered" evidence="1">
    <location>
        <begin position="1"/>
        <end position="53"/>
    </location>
</feature>
<evidence type="ECO:0000256" key="1">
    <source>
        <dbReference type="SAM" id="MobiDB-lite"/>
    </source>
</evidence>
<evidence type="ECO:0008006" key="4">
    <source>
        <dbReference type="Google" id="ProtNLM"/>
    </source>
</evidence>
<feature type="compositionally biased region" description="Polar residues" evidence="1">
    <location>
        <begin position="20"/>
        <end position="40"/>
    </location>
</feature>
<feature type="compositionally biased region" description="Low complexity" evidence="1">
    <location>
        <begin position="8"/>
        <end position="18"/>
    </location>
</feature>
<feature type="region of interest" description="Disordered" evidence="1">
    <location>
        <begin position="378"/>
        <end position="397"/>
    </location>
</feature>
<organism evidence="2 3">
    <name type="scientific">Lophiostoma macrostomum CBS 122681</name>
    <dbReference type="NCBI Taxonomy" id="1314788"/>
    <lineage>
        <taxon>Eukaryota</taxon>
        <taxon>Fungi</taxon>
        <taxon>Dikarya</taxon>
        <taxon>Ascomycota</taxon>
        <taxon>Pezizomycotina</taxon>
        <taxon>Dothideomycetes</taxon>
        <taxon>Pleosporomycetidae</taxon>
        <taxon>Pleosporales</taxon>
        <taxon>Lophiostomataceae</taxon>
        <taxon>Lophiostoma</taxon>
    </lineage>
</organism>
<protein>
    <recommendedName>
        <fullName evidence="4">RING-type domain-containing protein</fullName>
    </recommendedName>
</protein>
<evidence type="ECO:0000313" key="2">
    <source>
        <dbReference type="EMBL" id="KAF2658548.1"/>
    </source>
</evidence>
<reference evidence="2" key="1">
    <citation type="journal article" date="2020" name="Stud. Mycol.">
        <title>101 Dothideomycetes genomes: a test case for predicting lifestyles and emergence of pathogens.</title>
        <authorList>
            <person name="Haridas S."/>
            <person name="Albert R."/>
            <person name="Binder M."/>
            <person name="Bloem J."/>
            <person name="Labutti K."/>
            <person name="Salamov A."/>
            <person name="Andreopoulos B."/>
            <person name="Baker S."/>
            <person name="Barry K."/>
            <person name="Bills G."/>
            <person name="Bluhm B."/>
            <person name="Cannon C."/>
            <person name="Castanera R."/>
            <person name="Culley D."/>
            <person name="Daum C."/>
            <person name="Ezra D."/>
            <person name="Gonzalez J."/>
            <person name="Henrissat B."/>
            <person name="Kuo A."/>
            <person name="Liang C."/>
            <person name="Lipzen A."/>
            <person name="Lutzoni F."/>
            <person name="Magnuson J."/>
            <person name="Mondo S."/>
            <person name="Nolan M."/>
            <person name="Ohm R."/>
            <person name="Pangilinan J."/>
            <person name="Park H.-J."/>
            <person name="Ramirez L."/>
            <person name="Alfaro M."/>
            <person name="Sun H."/>
            <person name="Tritt A."/>
            <person name="Yoshinaga Y."/>
            <person name="Zwiers L.-H."/>
            <person name="Turgeon B."/>
            <person name="Goodwin S."/>
            <person name="Spatafora J."/>
            <person name="Crous P."/>
            <person name="Grigoriev I."/>
        </authorList>
    </citation>
    <scope>NUCLEOTIDE SEQUENCE</scope>
    <source>
        <strain evidence="2">CBS 122681</strain>
    </source>
</reference>
<name>A0A6A6THZ8_9PLEO</name>
<dbReference type="AlphaFoldDB" id="A0A6A6THZ8"/>
<sequence length="490" mass="54314">MESDTDQEAAQTATTESDTGQETPQTVASSDTDTEWNSMQPKKRYVPPQPDKDTFASQKEFLASLTPSVVPISSLESNNLRCPHCWKYYGESDPDADNAERPTKFRCGHVFGEACMKDHFRLPQPVIVKLEPLKFSSKKSRQFGMSVEQYVLTQWTQTTLPTSEAVFTIFMELLTHSPGHHLPECLINDWITPVLRLLVIPTSIVVSTIYFSENGVVIDYGYTSSVASDAELTGEDPFMGVSSQTSTNSPLGNSPMLIGGTYYIAATSSSTTPYTVPQLQTAARLLPDSEAPGKATQLEGNKVLTAGALAKVFFAFQKYKEQFPDSLPTHKPTTPLSLPRIREISQATLIMHAKDLNLKARRYAYMVAPPCPINSTVYDSDSDEANGADDKIEADIDEESDPAAVRPFLIVHRRMCFECSKCYPNPKARDEAVKSTKMASTPESVSWFPRQEPPRNSCPLCKRILFKFGKQHGRSSISSSFKTMIPKEGD</sequence>
<proteinExistence type="predicted"/>
<dbReference type="EMBL" id="MU004314">
    <property type="protein sequence ID" value="KAF2658548.1"/>
    <property type="molecule type" value="Genomic_DNA"/>
</dbReference>
<keyword evidence="3" id="KW-1185">Reference proteome</keyword>
<evidence type="ECO:0000313" key="3">
    <source>
        <dbReference type="Proteomes" id="UP000799324"/>
    </source>
</evidence>
<dbReference type="OrthoDB" id="8062037at2759"/>
<gene>
    <name evidence="2" type="ORF">K491DRAFT_690065</name>
</gene>